<evidence type="ECO:0000313" key="13">
    <source>
        <dbReference type="EMBL" id="KAF9696147.1"/>
    </source>
</evidence>
<dbReference type="GO" id="GO:0016592">
    <property type="term" value="C:mediator complex"/>
    <property type="evidence" value="ECO:0007669"/>
    <property type="project" value="InterPro"/>
</dbReference>
<evidence type="ECO:0000256" key="6">
    <source>
        <dbReference type="ARBA" id="ARBA00023163"/>
    </source>
</evidence>
<gene>
    <name evidence="9" type="primary">MED16</name>
    <name evidence="13" type="ORF">EKO04_005889</name>
</gene>
<accession>A0A8H7J4L8</accession>
<dbReference type="Pfam" id="PF11635">
    <property type="entry name" value="Med16_N"/>
    <property type="match status" value="1"/>
</dbReference>
<evidence type="ECO:0000256" key="3">
    <source>
        <dbReference type="ARBA" id="ARBA00019614"/>
    </source>
</evidence>
<dbReference type="EMBL" id="RZGK01000010">
    <property type="protein sequence ID" value="KAF9696147.1"/>
    <property type="molecule type" value="Genomic_DNA"/>
</dbReference>
<dbReference type="InterPro" id="IPR021665">
    <property type="entry name" value="Mediator_Med16_N"/>
</dbReference>
<keyword evidence="7 9" id="KW-0539">Nucleus</keyword>
<evidence type="ECO:0000256" key="5">
    <source>
        <dbReference type="ARBA" id="ARBA00023159"/>
    </source>
</evidence>
<keyword evidence="5 9" id="KW-0010">Activator</keyword>
<protein>
    <recommendedName>
        <fullName evidence="3 9">Mediator of RNA polymerase II transcription subunit 16</fullName>
    </recommendedName>
    <alternativeName>
        <fullName evidence="8 9">Mediator complex subunit 16</fullName>
    </alternativeName>
</protein>
<evidence type="ECO:0000256" key="7">
    <source>
        <dbReference type="ARBA" id="ARBA00023242"/>
    </source>
</evidence>
<evidence type="ECO:0000256" key="8">
    <source>
        <dbReference type="ARBA" id="ARBA00032015"/>
    </source>
</evidence>
<proteinExistence type="inferred from homology"/>
<evidence type="ECO:0000256" key="1">
    <source>
        <dbReference type="ARBA" id="ARBA00004123"/>
    </source>
</evidence>
<evidence type="ECO:0000256" key="4">
    <source>
        <dbReference type="ARBA" id="ARBA00023015"/>
    </source>
</evidence>
<sequence length="966" mass="108565">MVEMDPNYSMDVDDLFGDSEHVNLQNITAVPPVKGLARRVDELGANGCCQKIAWSKNGCVAYITPDGAAVHLKVFSRDVETGKWDLGKDVALDIPQGREHYPFVHLSWSHLGNDIAVIDAAGRVLNFSCAMALDRMQYIKAELAHPEAEADGVVGLHWLAIYPYEQKNQIAWSAGREGDKWKWNIRSHVFHDAHHPIPSKASLMYLKRHGELKLRFQQNDNAWQETSTQLGPMISTQEPFTHAAFTSNNDESLLMAAYDVKQRLHLYRIETAWQVPQEKHSQNAGHFDKPSLQVSLIAIEENCGPANMIATELDNGTEARGTAPAQLTHLNFLPVTPHLSDGSLPTIQAVYCRPPNLISMDHLQAQETPHSVIVRWEVHQLQQNQLHPSLDQITSKKKTIGSVTARTVFQLKRAADFPMHAVVLACIPVWYHMLLAFCYSDGTIEFRRRSTMEILVSDGNTDTVTSLFQAGFAFPHGEPSLHLALSPNYCMSVCMQHDGSIKLRSLEYQRGTLSIDDEDPRNSAALAALILQSASSANQYFSSDDIFSVMGPLSEKRKRDFTNLLFDGLQVNIDCGIDDMNGNYLMLLGRSPFFVKTLSAMHLLGLKSPVDRSLSSKMAWIILNIKYVTQILTSITRMHGPLEKAVLRPEVVPQFIGICRWIMHFMAYLIDELFSLGRAIEPLTAADLTASKLEHIFTQTNKPAVLLLLSAFPRAMMKLWPQPLHWVKRSADNFTNPNAPTPSPEVRKLYAPLQAAVSELPFDWRWFERLVTDTHDQSRAAFKSHGLGDAARNALERDLLLGKLHPVYLPLARRLVTEQLWNSDVAGGCLADRLDAGRLMFFDTMWLGFQESTRAQEWHDTHVVDVCQKMIIRGLGTQEHPVTSNTQTGRRRSDSLQSARGDGGVDADGRRKKQLRRCVRCGSYMEDVTINQVGYTPHHANWLMGIAKHCVCGNSWMLAPEKRRAR</sequence>
<name>A0A8H7J4L8_9PLEO</name>
<evidence type="ECO:0000259" key="11">
    <source>
        <dbReference type="Pfam" id="PF11635"/>
    </source>
</evidence>
<comment type="subunit">
    <text evidence="9">Component of the Mediator complex.</text>
</comment>
<evidence type="ECO:0000256" key="2">
    <source>
        <dbReference type="ARBA" id="ARBA00006543"/>
    </source>
</evidence>
<reference evidence="13" key="2">
    <citation type="submission" date="2020-09" db="EMBL/GenBank/DDBJ databases">
        <title>Reference genome assembly for Australian Ascochyta lentis isolate Al4.</title>
        <authorList>
            <person name="Lee R.C."/>
            <person name="Farfan-Caceres L.M."/>
            <person name="Debler J.W."/>
            <person name="Williams A.H."/>
            <person name="Henares B.M."/>
        </authorList>
    </citation>
    <scope>NUCLEOTIDE SEQUENCE</scope>
    <source>
        <strain evidence="13">Al4</strain>
    </source>
</reference>
<comment type="caution">
    <text evidence="13">The sequence shown here is derived from an EMBL/GenBank/DDBJ whole genome shotgun (WGS) entry which is preliminary data.</text>
</comment>
<dbReference type="PANTHER" id="PTHR13224">
    <property type="entry name" value="THYROID HORMONE RECEPTOR-ASSOCIATED PROTEIN-RELATED"/>
    <property type="match status" value="1"/>
</dbReference>
<feature type="region of interest" description="Disordered" evidence="10">
    <location>
        <begin position="878"/>
        <end position="909"/>
    </location>
</feature>
<reference evidence="13" key="1">
    <citation type="submission" date="2018-12" db="EMBL/GenBank/DDBJ databases">
        <authorList>
            <person name="Syme R.A."/>
            <person name="Farfan-Caceres L."/>
            <person name="Lichtenzveig J."/>
        </authorList>
    </citation>
    <scope>NUCLEOTIDE SEQUENCE</scope>
    <source>
        <strain evidence="13">Al4</strain>
    </source>
</reference>
<evidence type="ECO:0000256" key="9">
    <source>
        <dbReference type="RuleBase" id="RU364149"/>
    </source>
</evidence>
<dbReference type="GO" id="GO:0045893">
    <property type="term" value="P:positive regulation of DNA-templated transcription"/>
    <property type="evidence" value="ECO:0007669"/>
    <property type="project" value="TreeGrafter"/>
</dbReference>
<evidence type="ECO:0000259" key="12">
    <source>
        <dbReference type="Pfam" id="PF20719"/>
    </source>
</evidence>
<dbReference type="Pfam" id="PF20719">
    <property type="entry name" value="Med16_C"/>
    <property type="match status" value="1"/>
</dbReference>
<comment type="function">
    <text evidence="9">Component of the Mediator complex, a coactivator involved in the regulated transcription of nearly all RNA polymerase II-dependent genes. Mediator functions as a bridge to convey information from gene-specific regulatory proteins to the basal RNA polymerase II transcription machinery. Mediator is recruited to promoters by direct interactions with regulatory proteins and serves as a scaffold for the assembly of a functional preinitiation complex with RNA polymerase II and the general transcription factors.</text>
</comment>
<keyword evidence="4 9" id="KW-0805">Transcription regulation</keyword>
<dbReference type="Proteomes" id="UP000651452">
    <property type="component" value="Unassembled WGS sequence"/>
</dbReference>
<dbReference type="AlphaFoldDB" id="A0A8H7J4L8"/>
<dbReference type="PANTHER" id="PTHR13224:SF6">
    <property type="entry name" value="MEDIATOR OF RNA POLYMERASE II TRANSCRIPTION SUBUNIT 16"/>
    <property type="match status" value="1"/>
</dbReference>
<evidence type="ECO:0000256" key="10">
    <source>
        <dbReference type="SAM" id="MobiDB-lite"/>
    </source>
</evidence>
<comment type="subcellular location">
    <subcellularLocation>
        <location evidence="1 9">Nucleus</location>
    </subcellularLocation>
</comment>
<dbReference type="InterPro" id="IPR048338">
    <property type="entry name" value="Mediator_Med16"/>
</dbReference>
<keyword evidence="6 9" id="KW-0804">Transcription</keyword>
<dbReference type="InterPro" id="IPR048339">
    <property type="entry name" value="Mediator_Med16_C"/>
</dbReference>
<feature type="domain" description="Mediator complex subunit 16 C-terminal" evidence="12">
    <location>
        <begin position="833"/>
        <end position="957"/>
    </location>
</feature>
<dbReference type="OrthoDB" id="4139168at2759"/>
<comment type="similarity">
    <text evidence="2 9">Belongs to the Mediator complex subunit 16 family.</text>
</comment>
<keyword evidence="14" id="KW-1185">Reference proteome</keyword>
<feature type="domain" description="Mediator complex subunit Med16 N-terminal" evidence="11">
    <location>
        <begin position="145"/>
        <end position="476"/>
    </location>
</feature>
<organism evidence="13 14">
    <name type="scientific">Ascochyta lentis</name>
    <dbReference type="NCBI Taxonomy" id="205686"/>
    <lineage>
        <taxon>Eukaryota</taxon>
        <taxon>Fungi</taxon>
        <taxon>Dikarya</taxon>
        <taxon>Ascomycota</taxon>
        <taxon>Pezizomycotina</taxon>
        <taxon>Dothideomycetes</taxon>
        <taxon>Pleosporomycetidae</taxon>
        <taxon>Pleosporales</taxon>
        <taxon>Pleosporineae</taxon>
        <taxon>Didymellaceae</taxon>
        <taxon>Ascochyta</taxon>
    </lineage>
</organism>
<evidence type="ECO:0000313" key="14">
    <source>
        <dbReference type="Proteomes" id="UP000651452"/>
    </source>
</evidence>
<dbReference type="SUPFAM" id="SSF69322">
    <property type="entry name" value="Tricorn protease domain 2"/>
    <property type="match status" value="1"/>
</dbReference>